<dbReference type="InterPro" id="IPR052159">
    <property type="entry name" value="Competence_DNA_uptake"/>
</dbReference>
<gene>
    <name evidence="9" type="ORF">I5907_00455</name>
</gene>
<dbReference type="Pfam" id="PF13567">
    <property type="entry name" value="DUF4131"/>
    <property type="match status" value="1"/>
</dbReference>
<evidence type="ECO:0000256" key="4">
    <source>
        <dbReference type="ARBA" id="ARBA00022989"/>
    </source>
</evidence>
<comment type="caution">
    <text evidence="9">The sequence shown here is derived from an EMBL/GenBank/DDBJ whole genome shotgun (WGS) entry which is preliminary data.</text>
</comment>
<keyword evidence="5 6" id="KW-0472">Membrane</keyword>
<evidence type="ECO:0000256" key="5">
    <source>
        <dbReference type="ARBA" id="ARBA00023136"/>
    </source>
</evidence>
<dbReference type="GO" id="GO:0005886">
    <property type="term" value="C:plasma membrane"/>
    <property type="evidence" value="ECO:0007669"/>
    <property type="project" value="UniProtKB-SubCell"/>
</dbReference>
<organism evidence="9 10">
    <name type="scientific">Panacibacter microcysteis</name>
    <dbReference type="NCBI Taxonomy" id="2793269"/>
    <lineage>
        <taxon>Bacteria</taxon>
        <taxon>Pseudomonadati</taxon>
        <taxon>Bacteroidota</taxon>
        <taxon>Chitinophagia</taxon>
        <taxon>Chitinophagales</taxon>
        <taxon>Chitinophagaceae</taxon>
        <taxon>Panacibacter</taxon>
    </lineage>
</organism>
<feature type="transmembrane region" description="Helical" evidence="6">
    <location>
        <begin position="329"/>
        <end position="347"/>
    </location>
</feature>
<feature type="transmembrane region" description="Helical" evidence="6">
    <location>
        <begin position="489"/>
        <end position="507"/>
    </location>
</feature>
<feature type="transmembrane region" description="Helical" evidence="6">
    <location>
        <begin position="426"/>
        <end position="445"/>
    </location>
</feature>
<dbReference type="PANTHER" id="PTHR30619">
    <property type="entry name" value="DNA INTERNALIZATION/COMPETENCE PROTEIN COMEC/REC2"/>
    <property type="match status" value="1"/>
</dbReference>
<dbReference type="RefSeq" id="WP_196988786.1">
    <property type="nucleotide sequence ID" value="NZ_JADWYR010000001.1"/>
</dbReference>
<dbReference type="InterPro" id="IPR025405">
    <property type="entry name" value="DUF4131"/>
</dbReference>
<dbReference type="NCBIfam" id="TIGR00360">
    <property type="entry name" value="ComEC_N-term"/>
    <property type="match status" value="1"/>
</dbReference>
<dbReference type="PANTHER" id="PTHR30619:SF1">
    <property type="entry name" value="RECOMBINATION PROTEIN 2"/>
    <property type="match status" value="1"/>
</dbReference>
<protein>
    <submittedName>
        <fullName evidence="9">ComEC/Rec2 family competence protein</fullName>
    </submittedName>
</protein>
<feature type="transmembrane region" description="Helical" evidence="6">
    <location>
        <begin position="37"/>
        <end position="55"/>
    </location>
</feature>
<keyword evidence="3 6" id="KW-0812">Transmembrane</keyword>
<evidence type="ECO:0000256" key="1">
    <source>
        <dbReference type="ARBA" id="ARBA00004651"/>
    </source>
</evidence>
<keyword evidence="2" id="KW-1003">Cell membrane</keyword>
<dbReference type="InterPro" id="IPR004477">
    <property type="entry name" value="ComEC_N"/>
</dbReference>
<feature type="transmembrane region" description="Helical" evidence="6">
    <location>
        <begin position="233"/>
        <end position="255"/>
    </location>
</feature>
<sequence>MKTNVFLLFCIGCCGAILLLVYSILPRFLKYKLSTLQGVLILLLFFITGAVAVYIKDVRNDAVFFGNYSNEGIPMLVKLEEPIVTKERSYKALASVKLVKHDQTWKSTTGNILLYFKKDSAATKLTYGSRLIITKPLQQIKNNGNPGAFHYSRYCLFHGITAQVYLNENDYTLVANTEEYWLDRYRFKLRDAAIATLQEYIPGVAAQGVAEALLIGYREDLDKDLVQAYSNTGVVHIIAISGLHLGMIYALLVWLFKRFSRFRFVKWLRPVVILLVLWAFTLVAGAAPSIMRSAVMFSFIVLGETIGRRTNMYNTLAASAFCMLISDPFMLWDVGFLLSYAAVISIITFRKPIYNWLFYQNKLLNGLWGLTSVTLSAQVLTIPIVVFYFHQFPNFFLVTNFVAVPLSGIILYGEILLLIIAPIIPLAKFIGYLLGYMLTAMNGYIENINALPVAVWNNLQLSVTETWLLYGVFVCVAAWLMLKRNKMLIAALSFACAYSIILSADYIKTNGQQKLVVYNVNKHTAIDLLQGDSFHFSGSDDLRQDGFLRNFHLKPARVLYRANIPGKPLITANSIYTIHHKKVLWLSSNITAHSTAAKIPVDILVISANRKIDMNQLQQAFDAKLIIFDSSNPLWKIQQWKKDCDSLHLRFHSIPGSGAFVMDL</sequence>
<evidence type="ECO:0000259" key="7">
    <source>
        <dbReference type="Pfam" id="PF03772"/>
    </source>
</evidence>
<keyword evidence="10" id="KW-1185">Reference proteome</keyword>
<comment type="subcellular location">
    <subcellularLocation>
        <location evidence="1">Cell membrane</location>
        <topology evidence="1">Multi-pass membrane protein</topology>
    </subcellularLocation>
</comment>
<proteinExistence type="predicted"/>
<feature type="domain" description="ComEC/Rec2-related protein" evidence="7">
    <location>
        <begin position="213"/>
        <end position="481"/>
    </location>
</feature>
<feature type="transmembrane region" description="Helical" evidence="6">
    <location>
        <begin position="6"/>
        <end position="25"/>
    </location>
</feature>
<evidence type="ECO:0000259" key="8">
    <source>
        <dbReference type="Pfam" id="PF13567"/>
    </source>
</evidence>
<feature type="transmembrane region" description="Helical" evidence="6">
    <location>
        <begin position="465"/>
        <end position="482"/>
    </location>
</feature>
<dbReference type="AlphaFoldDB" id="A0A931E3W9"/>
<feature type="transmembrane region" description="Helical" evidence="6">
    <location>
        <begin position="367"/>
        <end position="389"/>
    </location>
</feature>
<keyword evidence="4 6" id="KW-1133">Transmembrane helix</keyword>
<evidence type="ECO:0000256" key="3">
    <source>
        <dbReference type="ARBA" id="ARBA00022692"/>
    </source>
</evidence>
<evidence type="ECO:0000256" key="2">
    <source>
        <dbReference type="ARBA" id="ARBA00022475"/>
    </source>
</evidence>
<dbReference type="EMBL" id="JADWYR010000001">
    <property type="protein sequence ID" value="MBG9374689.1"/>
    <property type="molecule type" value="Genomic_DNA"/>
</dbReference>
<evidence type="ECO:0000313" key="9">
    <source>
        <dbReference type="EMBL" id="MBG9374689.1"/>
    </source>
</evidence>
<accession>A0A931E3W9</accession>
<dbReference type="Pfam" id="PF03772">
    <property type="entry name" value="Competence"/>
    <property type="match status" value="1"/>
</dbReference>
<evidence type="ECO:0000313" key="10">
    <source>
        <dbReference type="Proteomes" id="UP000628448"/>
    </source>
</evidence>
<evidence type="ECO:0000256" key="6">
    <source>
        <dbReference type="SAM" id="Phobius"/>
    </source>
</evidence>
<feature type="transmembrane region" description="Helical" evidence="6">
    <location>
        <begin position="267"/>
        <end position="287"/>
    </location>
</feature>
<name>A0A931E3W9_9BACT</name>
<feature type="domain" description="DUF4131" evidence="8">
    <location>
        <begin position="9"/>
        <end position="170"/>
    </location>
</feature>
<reference evidence="9" key="1">
    <citation type="submission" date="2020-11" db="EMBL/GenBank/DDBJ databases">
        <title>Bacterial whole genome sequence for Panacibacter sp. DH6.</title>
        <authorList>
            <person name="Le V."/>
            <person name="Ko S."/>
            <person name="Ahn C.-Y."/>
            <person name="Oh H.-M."/>
        </authorList>
    </citation>
    <scope>NUCLEOTIDE SEQUENCE</scope>
    <source>
        <strain evidence="9">DH6</strain>
    </source>
</reference>
<dbReference type="Proteomes" id="UP000628448">
    <property type="component" value="Unassembled WGS sequence"/>
</dbReference>
<feature type="transmembrane region" description="Helical" evidence="6">
    <location>
        <begin position="395"/>
        <end position="419"/>
    </location>
</feature>